<protein>
    <submittedName>
        <fullName evidence="2">Uncharacterized protein</fullName>
    </submittedName>
</protein>
<evidence type="ECO:0000256" key="1">
    <source>
        <dbReference type="SAM" id="MobiDB-lite"/>
    </source>
</evidence>
<feature type="region of interest" description="Disordered" evidence="1">
    <location>
        <begin position="15"/>
        <end position="66"/>
    </location>
</feature>
<organism evidence="2 3">
    <name type="scientific">Linum trigynum</name>
    <dbReference type="NCBI Taxonomy" id="586398"/>
    <lineage>
        <taxon>Eukaryota</taxon>
        <taxon>Viridiplantae</taxon>
        <taxon>Streptophyta</taxon>
        <taxon>Embryophyta</taxon>
        <taxon>Tracheophyta</taxon>
        <taxon>Spermatophyta</taxon>
        <taxon>Magnoliopsida</taxon>
        <taxon>eudicotyledons</taxon>
        <taxon>Gunneridae</taxon>
        <taxon>Pentapetalae</taxon>
        <taxon>rosids</taxon>
        <taxon>fabids</taxon>
        <taxon>Malpighiales</taxon>
        <taxon>Linaceae</taxon>
        <taxon>Linum</taxon>
    </lineage>
</organism>
<dbReference type="Proteomes" id="UP001497516">
    <property type="component" value="Chromosome 5"/>
</dbReference>
<evidence type="ECO:0000313" key="2">
    <source>
        <dbReference type="EMBL" id="CAL1388081.1"/>
    </source>
</evidence>
<name>A0AAV2EQ23_9ROSI</name>
<evidence type="ECO:0000313" key="3">
    <source>
        <dbReference type="Proteomes" id="UP001497516"/>
    </source>
</evidence>
<keyword evidence="3" id="KW-1185">Reference proteome</keyword>
<proteinExistence type="predicted"/>
<reference evidence="2 3" key="1">
    <citation type="submission" date="2024-04" db="EMBL/GenBank/DDBJ databases">
        <authorList>
            <person name="Fracassetti M."/>
        </authorList>
    </citation>
    <scope>NUCLEOTIDE SEQUENCE [LARGE SCALE GENOMIC DNA]</scope>
</reference>
<accession>A0AAV2EQ23</accession>
<sequence length="291" mass="32426">MVTVTVVQPAVDQSNVLMGDSRRSTTSEVEPEPKATANRGPRRDRLPPARSPIMSPVKRPVVESSTAVKTSAEEEFRWEAECGRGTSGRVVAGHGWGRLASDNYDDGSAAVLGQGSRGAGQTIGPPNVVREQELRPASVWNRRRIRVGLGQRMGGLTRASLFRAGPRKQEDREVAVVSSEVRRQSAASGTIIKCERKEYCWEREVKKQFVNYRKEKGIGTGGLQGWPVDKRLVGMAFFHAYVRIKGGGLRGKWLGENGQWWTFHPMHGKVEEADVFGDRSVIRIIERNWKY</sequence>
<dbReference type="AlphaFoldDB" id="A0AAV2EQ23"/>
<dbReference type="EMBL" id="OZ034818">
    <property type="protein sequence ID" value="CAL1388081.1"/>
    <property type="molecule type" value="Genomic_DNA"/>
</dbReference>
<gene>
    <name evidence="2" type="ORF">LTRI10_LOCUS29027</name>
</gene>